<sequence>MTIIKKLFSEESNSKMLARFKTSVSTRASLEKVIRIIDDTEFWQALEQVVKLIDPIVEVLRDLESDTCLREGQSPAGLQLSIKSHIEERWKFVSSDAINIAFLLDPATNTNKFMGDDMNKTVKAAVEFAERANLLHDTSEALFTAALYAFASMKKGGR</sequence>
<protein>
    <submittedName>
        <fullName evidence="1">Uncharacterized protein</fullName>
    </submittedName>
</protein>
<evidence type="ECO:0000313" key="2">
    <source>
        <dbReference type="Proteomes" id="UP000237271"/>
    </source>
</evidence>
<dbReference type="AlphaFoldDB" id="A0A2P4X8T0"/>
<evidence type="ECO:0000313" key="1">
    <source>
        <dbReference type="EMBL" id="POM61967.1"/>
    </source>
</evidence>
<accession>A0A2P4X8T0</accession>
<dbReference type="OrthoDB" id="89797at2759"/>
<gene>
    <name evidence="1" type="ORF">PHPALM_28937</name>
</gene>
<organism evidence="1 2">
    <name type="scientific">Phytophthora palmivora</name>
    <dbReference type="NCBI Taxonomy" id="4796"/>
    <lineage>
        <taxon>Eukaryota</taxon>
        <taxon>Sar</taxon>
        <taxon>Stramenopiles</taxon>
        <taxon>Oomycota</taxon>
        <taxon>Peronosporomycetes</taxon>
        <taxon>Peronosporales</taxon>
        <taxon>Peronosporaceae</taxon>
        <taxon>Phytophthora</taxon>
    </lineage>
</organism>
<reference evidence="1 2" key="1">
    <citation type="journal article" date="2017" name="Genome Biol. Evol.">
        <title>Phytophthora megakarya and P. palmivora, closely related causal agents of cacao black pod rot, underwent increases in genome sizes and gene numbers by different mechanisms.</title>
        <authorList>
            <person name="Ali S.S."/>
            <person name="Shao J."/>
            <person name="Lary D.J."/>
            <person name="Kronmiller B."/>
            <person name="Shen D."/>
            <person name="Strem M.D."/>
            <person name="Amoako-Attah I."/>
            <person name="Akrofi A.Y."/>
            <person name="Begoude B.A."/>
            <person name="Ten Hoopen G.M."/>
            <person name="Coulibaly K."/>
            <person name="Kebe B.I."/>
            <person name="Melnick R.L."/>
            <person name="Guiltinan M.J."/>
            <person name="Tyler B.M."/>
            <person name="Meinhardt L.W."/>
            <person name="Bailey B.A."/>
        </authorList>
    </citation>
    <scope>NUCLEOTIDE SEQUENCE [LARGE SCALE GENOMIC DNA]</scope>
    <source>
        <strain evidence="2">sbr112.9</strain>
    </source>
</reference>
<dbReference type="EMBL" id="NCKW01015713">
    <property type="protein sequence ID" value="POM61967.1"/>
    <property type="molecule type" value="Genomic_DNA"/>
</dbReference>
<keyword evidence="2" id="KW-1185">Reference proteome</keyword>
<name>A0A2P4X8T0_9STRA</name>
<dbReference type="Proteomes" id="UP000237271">
    <property type="component" value="Unassembled WGS sequence"/>
</dbReference>
<comment type="caution">
    <text evidence="1">The sequence shown here is derived from an EMBL/GenBank/DDBJ whole genome shotgun (WGS) entry which is preliminary data.</text>
</comment>
<proteinExistence type="predicted"/>